<dbReference type="Pfam" id="PF04398">
    <property type="entry name" value="DUF538"/>
    <property type="match status" value="1"/>
</dbReference>
<accession>A0AAD6EQ35</accession>
<dbReference type="SUPFAM" id="SSF141562">
    <property type="entry name" value="At5g01610-like"/>
    <property type="match status" value="1"/>
</dbReference>
<dbReference type="Gene3D" id="2.30.240.10">
    <property type="entry name" value="At5g01610-like"/>
    <property type="match status" value="1"/>
</dbReference>
<dbReference type="PANTHER" id="PTHR31676:SF27">
    <property type="entry name" value="EXPRESSED PROTEIN"/>
    <property type="match status" value="1"/>
</dbReference>
<keyword evidence="3" id="KW-1185">Reference proteome</keyword>
<sequence length="170" mass="18549">MVSSKSLLPLHLILSIAIIVSIAASAPEVLRKAGYRFPTAYEVLQHLNFPVGILPLGVESYLLTPEGSFEVFLGGTCEFKVADKYLLKYKRTIKGTVQNDTVTDLKGVSVRVLLVWIPITGVHNSGDELTLYIGPISKSFPISDFNESPHCRCGSECANRVLADSLVLLD</sequence>
<dbReference type="EMBL" id="JAMRDG010000001">
    <property type="protein sequence ID" value="KAJ3696760.1"/>
    <property type="molecule type" value="Genomic_DNA"/>
</dbReference>
<feature type="chain" id="PRO_5042221649" evidence="1">
    <location>
        <begin position="26"/>
        <end position="170"/>
    </location>
</feature>
<dbReference type="InterPro" id="IPR007493">
    <property type="entry name" value="DUF538"/>
</dbReference>
<reference evidence="2 3" key="1">
    <citation type="journal article" date="2022" name="Cell">
        <title>Repeat-based holocentromeres influence genome architecture and karyotype evolution.</title>
        <authorList>
            <person name="Hofstatter P.G."/>
            <person name="Thangavel G."/>
            <person name="Lux T."/>
            <person name="Neumann P."/>
            <person name="Vondrak T."/>
            <person name="Novak P."/>
            <person name="Zhang M."/>
            <person name="Costa L."/>
            <person name="Castellani M."/>
            <person name="Scott A."/>
            <person name="Toegelov H."/>
            <person name="Fuchs J."/>
            <person name="Mata-Sucre Y."/>
            <person name="Dias Y."/>
            <person name="Vanzela A.L.L."/>
            <person name="Huettel B."/>
            <person name="Almeida C.C.S."/>
            <person name="Simkova H."/>
            <person name="Souza G."/>
            <person name="Pedrosa-Harand A."/>
            <person name="Macas J."/>
            <person name="Mayer K.F.X."/>
            <person name="Houben A."/>
            <person name="Marques A."/>
        </authorList>
    </citation>
    <scope>NUCLEOTIDE SEQUENCE [LARGE SCALE GENOMIC DNA]</scope>
    <source>
        <strain evidence="2">RhyTen1mFocal</strain>
    </source>
</reference>
<feature type="signal peptide" evidence="1">
    <location>
        <begin position="1"/>
        <end position="25"/>
    </location>
</feature>
<proteinExistence type="predicted"/>
<evidence type="ECO:0000313" key="2">
    <source>
        <dbReference type="EMBL" id="KAJ3696760.1"/>
    </source>
</evidence>
<evidence type="ECO:0000256" key="1">
    <source>
        <dbReference type="SAM" id="SignalP"/>
    </source>
</evidence>
<keyword evidence="1" id="KW-0732">Signal</keyword>
<dbReference type="Proteomes" id="UP001210211">
    <property type="component" value="Unassembled WGS sequence"/>
</dbReference>
<protein>
    <submittedName>
        <fullName evidence="2">Uncharacterized protein</fullName>
    </submittedName>
</protein>
<evidence type="ECO:0000313" key="3">
    <source>
        <dbReference type="Proteomes" id="UP001210211"/>
    </source>
</evidence>
<organism evidence="2 3">
    <name type="scientific">Rhynchospora tenuis</name>
    <dbReference type="NCBI Taxonomy" id="198213"/>
    <lineage>
        <taxon>Eukaryota</taxon>
        <taxon>Viridiplantae</taxon>
        <taxon>Streptophyta</taxon>
        <taxon>Embryophyta</taxon>
        <taxon>Tracheophyta</taxon>
        <taxon>Spermatophyta</taxon>
        <taxon>Magnoliopsida</taxon>
        <taxon>Liliopsida</taxon>
        <taxon>Poales</taxon>
        <taxon>Cyperaceae</taxon>
        <taxon>Cyperoideae</taxon>
        <taxon>Rhynchosporeae</taxon>
        <taxon>Rhynchospora</taxon>
    </lineage>
</organism>
<comment type="caution">
    <text evidence="2">The sequence shown here is derived from an EMBL/GenBank/DDBJ whole genome shotgun (WGS) entry which is preliminary data.</text>
</comment>
<gene>
    <name evidence="2" type="ORF">LUZ61_000465</name>
</gene>
<dbReference type="PANTHER" id="PTHR31676">
    <property type="entry name" value="T31J12.3 PROTEIN-RELATED"/>
    <property type="match status" value="1"/>
</dbReference>
<dbReference type="AlphaFoldDB" id="A0AAD6EQ35"/>
<dbReference type="InterPro" id="IPR036758">
    <property type="entry name" value="At5g01610-like"/>
</dbReference>
<name>A0AAD6EQ35_9POAL</name>